<feature type="coiled-coil region" evidence="1">
    <location>
        <begin position="47"/>
        <end position="103"/>
    </location>
</feature>
<gene>
    <name evidence="2" type="ORF">FWILDA_LOCUS1889</name>
</gene>
<reference evidence="2" key="1">
    <citation type="submission" date="2022-08" db="EMBL/GenBank/DDBJ databases">
        <authorList>
            <person name="Kallberg Y."/>
            <person name="Tangrot J."/>
            <person name="Rosling A."/>
        </authorList>
    </citation>
    <scope>NUCLEOTIDE SEQUENCE</scope>
    <source>
        <strain evidence="2">Wild A</strain>
    </source>
</reference>
<proteinExistence type="predicted"/>
<dbReference type="AlphaFoldDB" id="A0A9W4SCV7"/>
<evidence type="ECO:0000313" key="2">
    <source>
        <dbReference type="EMBL" id="CAI2165076.1"/>
    </source>
</evidence>
<name>A0A9W4SCV7_9GLOM</name>
<keyword evidence="1" id="KW-0175">Coiled coil</keyword>
<organism evidence="2 3">
    <name type="scientific">Funneliformis geosporum</name>
    <dbReference type="NCBI Taxonomy" id="1117311"/>
    <lineage>
        <taxon>Eukaryota</taxon>
        <taxon>Fungi</taxon>
        <taxon>Fungi incertae sedis</taxon>
        <taxon>Mucoromycota</taxon>
        <taxon>Glomeromycotina</taxon>
        <taxon>Glomeromycetes</taxon>
        <taxon>Glomerales</taxon>
        <taxon>Glomeraceae</taxon>
        <taxon>Funneliformis</taxon>
    </lineage>
</organism>
<comment type="caution">
    <text evidence="2">The sequence shown here is derived from an EMBL/GenBank/DDBJ whole genome shotgun (WGS) entry which is preliminary data.</text>
</comment>
<keyword evidence="3" id="KW-1185">Reference proteome</keyword>
<sequence>MVYHLKKNDRIALDSVRIVDCVLTTVSFLIFAFDGVEERKTAVERVVGLANDTLENAERELGEKEKVLNDLNEEEKNDWRDLRNELRKDKNELNERRDRWEIEVYEWGKSLEKKKK</sequence>
<dbReference type="Proteomes" id="UP001153678">
    <property type="component" value="Unassembled WGS sequence"/>
</dbReference>
<accession>A0A9W4SCV7</accession>
<protein>
    <submittedName>
        <fullName evidence="2">9746_t:CDS:1</fullName>
    </submittedName>
</protein>
<dbReference type="EMBL" id="CAMKVN010000195">
    <property type="protein sequence ID" value="CAI2165076.1"/>
    <property type="molecule type" value="Genomic_DNA"/>
</dbReference>
<evidence type="ECO:0000313" key="3">
    <source>
        <dbReference type="Proteomes" id="UP001153678"/>
    </source>
</evidence>
<evidence type="ECO:0000256" key="1">
    <source>
        <dbReference type="SAM" id="Coils"/>
    </source>
</evidence>